<comment type="subcellular location">
    <subcellularLocation>
        <location evidence="1">Membrane</location>
        <topology evidence="1">Multi-pass membrane protein</topology>
    </subcellularLocation>
</comment>
<proteinExistence type="predicted"/>
<protein>
    <submittedName>
        <fullName evidence="6">TDT family transporter</fullName>
    </submittedName>
</protein>
<keyword evidence="4 5" id="KW-0472">Membrane</keyword>
<keyword evidence="2 5" id="KW-0812">Transmembrane</keyword>
<evidence type="ECO:0000313" key="7">
    <source>
        <dbReference type="Proteomes" id="UP000235104"/>
    </source>
</evidence>
<feature type="transmembrane region" description="Helical" evidence="5">
    <location>
        <begin position="152"/>
        <end position="176"/>
    </location>
</feature>
<keyword evidence="3 5" id="KW-1133">Transmembrane helix</keyword>
<evidence type="ECO:0000256" key="4">
    <source>
        <dbReference type="ARBA" id="ARBA00023136"/>
    </source>
</evidence>
<dbReference type="InterPro" id="IPR004695">
    <property type="entry name" value="SLAC1/Mae1/Ssu1/TehA"/>
</dbReference>
<organism evidence="6 7">
    <name type="scientific">Corynebacterium hesseae</name>
    <dbReference type="NCBI Taxonomy" id="2913502"/>
    <lineage>
        <taxon>Bacteria</taxon>
        <taxon>Bacillati</taxon>
        <taxon>Actinomycetota</taxon>
        <taxon>Actinomycetes</taxon>
        <taxon>Mycobacteriales</taxon>
        <taxon>Corynebacteriaceae</taxon>
        <taxon>Corynebacterium</taxon>
    </lineage>
</organism>
<evidence type="ECO:0000256" key="2">
    <source>
        <dbReference type="ARBA" id="ARBA00022692"/>
    </source>
</evidence>
<keyword evidence="7" id="KW-1185">Reference proteome</keyword>
<name>A0ABU9UFJ3_9CORY</name>
<sequence length="298" mass="32609">MIDVQLPKYGPAWAGSLMGTSIASTLSGLHGLRVGQIVFALIAAVLLVIFTVGTKNEPPRHQNMAGWGMYTMGLLACGSAWTALTGTDAFQLASWWIGAPLSVVVCLWQLWGLFKQQHHYDKPAFPWGLALVSPMVAATSAGQLAINHGQFYHYAGELCFFLTFITAIPLFAYCYWSLALRQDRPREAAAGTAWIPLGVVGQSTAASTLLFNAHIYGIIMFIIGAPCVVFAMYCFYQAVVAWAPYGPGWWGSTFPVGTLCLGSWDEGWHRLSLALLVLLLLHWGASALRFGTWRFQRA</sequence>
<feature type="transmembrane region" description="Helical" evidence="5">
    <location>
        <begin position="95"/>
        <end position="114"/>
    </location>
</feature>
<dbReference type="Gene3D" id="1.50.10.150">
    <property type="entry name" value="Voltage-dependent anion channel"/>
    <property type="match status" value="1"/>
</dbReference>
<evidence type="ECO:0000256" key="1">
    <source>
        <dbReference type="ARBA" id="ARBA00004141"/>
    </source>
</evidence>
<evidence type="ECO:0000256" key="3">
    <source>
        <dbReference type="ARBA" id="ARBA00022989"/>
    </source>
</evidence>
<comment type="caution">
    <text evidence="6">The sequence shown here is derived from an EMBL/GenBank/DDBJ whole genome shotgun (WGS) entry which is preliminary data.</text>
</comment>
<dbReference type="Proteomes" id="UP000235104">
    <property type="component" value="Unassembled WGS sequence"/>
</dbReference>
<feature type="transmembrane region" description="Helical" evidence="5">
    <location>
        <begin position="126"/>
        <end position="146"/>
    </location>
</feature>
<dbReference type="RefSeq" id="WP_318260992.1">
    <property type="nucleotide sequence ID" value="NZ_PKHR02000011.1"/>
</dbReference>
<feature type="transmembrane region" description="Helical" evidence="5">
    <location>
        <begin position="188"/>
        <end position="209"/>
    </location>
</feature>
<evidence type="ECO:0000313" key="6">
    <source>
        <dbReference type="EMBL" id="MEM5984986.1"/>
    </source>
</evidence>
<dbReference type="CDD" id="cd09320">
    <property type="entry name" value="TDT_like_2"/>
    <property type="match status" value="1"/>
</dbReference>
<accession>A0ABU9UFJ3</accession>
<gene>
    <name evidence="6" type="ORF">CYJ44_002250</name>
</gene>
<dbReference type="InterPro" id="IPR038665">
    <property type="entry name" value="Voltage-dep_anion_channel_sf"/>
</dbReference>
<dbReference type="EMBL" id="PKHR02000011">
    <property type="protein sequence ID" value="MEM5984986.1"/>
    <property type="molecule type" value="Genomic_DNA"/>
</dbReference>
<reference evidence="6" key="1">
    <citation type="submission" date="2017-12" db="EMBL/GenBank/DDBJ databases">
        <authorList>
            <person name="Thomas-White K."/>
            <person name="Wolfe A.J."/>
        </authorList>
    </citation>
    <scope>NUCLEOTIDE SEQUENCE</scope>
    <source>
        <strain evidence="6">UMB0043</strain>
    </source>
</reference>
<dbReference type="Pfam" id="PF03595">
    <property type="entry name" value="SLAC1"/>
    <property type="match status" value="1"/>
</dbReference>
<feature type="transmembrane region" description="Helical" evidence="5">
    <location>
        <begin position="215"/>
        <end position="236"/>
    </location>
</feature>
<feature type="transmembrane region" description="Helical" evidence="5">
    <location>
        <begin position="270"/>
        <end position="290"/>
    </location>
</feature>
<feature type="transmembrane region" description="Helical" evidence="5">
    <location>
        <begin position="34"/>
        <end position="52"/>
    </location>
</feature>
<evidence type="ECO:0000256" key="5">
    <source>
        <dbReference type="SAM" id="Phobius"/>
    </source>
</evidence>
<feature type="transmembrane region" description="Helical" evidence="5">
    <location>
        <begin position="64"/>
        <end position="83"/>
    </location>
</feature>